<dbReference type="Pfam" id="PF13715">
    <property type="entry name" value="CarbopepD_reg_2"/>
    <property type="match status" value="1"/>
</dbReference>
<keyword evidence="14" id="KW-1185">Reference proteome</keyword>
<dbReference type="InterPro" id="IPR012910">
    <property type="entry name" value="Plug_dom"/>
</dbReference>
<evidence type="ECO:0000313" key="14">
    <source>
        <dbReference type="Proteomes" id="UP000187464"/>
    </source>
</evidence>
<dbReference type="Gene3D" id="2.170.130.10">
    <property type="entry name" value="TonB-dependent receptor, plug domain"/>
    <property type="match status" value="1"/>
</dbReference>
<reference evidence="13 14" key="1">
    <citation type="submission" date="2016-08" db="EMBL/GenBank/DDBJ databases">
        <authorList>
            <person name="Seilhamer J.J."/>
        </authorList>
    </citation>
    <scope>NUCLEOTIDE SEQUENCE [LARGE SCALE GENOMIC DNA]</scope>
    <source>
        <strain evidence="13">M3/6</strain>
    </source>
</reference>
<evidence type="ECO:0000256" key="7">
    <source>
        <dbReference type="ARBA" id="ARBA00023077"/>
    </source>
</evidence>
<dbReference type="GO" id="GO:0009279">
    <property type="term" value="C:cell outer membrane"/>
    <property type="evidence" value="ECO:0007669"/>
    <property type="project" value="UniProtKB-SubCell"/>
</dbReference>
<dbReference type="SUPFAM" id="SSF49464">
    <property type="entry name" value="Carboxypeptidase regulatory domain-like"/>
    <property type="match status" value="1"/>
</dbReference>
<evidence type="ECO:0000256" key="3">
    <source>
        <dbReference type="ARBA" id="ARBA00022452"/>
    </source>
</evidence>
<dbReference type="InterPro" id="IPR036942">
    <property type="entry name" value="Beta-barrel_TonB_sf"/>
</dbReference>
<proteinExistence type="inferred from homology"/>
<dbReference type="InterPro" id="IPR000531">
    <property type="entry name" value="Beta-barrel_TonB"/>
</dbReference>
<evidence type="ECO:0000256" key="11">
    <source>
        <dbReference type="RuleBase" id="RU003357"/>
    </source>
</evidence>
<keyword evidence="3 10" id="KW-1134">Transmembrane beta strand</keyword>
<accession>A0A1R3T517</accession>
<dbReference type="Proteomes" id="UP000187464">
    <property type="component" value="Chromosome I"/>
</dbReference>
<dbReference type="SUPFAM" id="SSF56935">
    <property type="entry name" value="Porins"/>
    <property type="match status" value="1"/>
</dbReference>
<dbReference type="GO" id="GO:0006826">
    <property type="term" value="P:iron ion transport"/>
    <property type="evidence" value="ECO:0007669"/>
    <property type="project" value="UniProtKB-KW"/>
</dbReference>
<dbReference type="KEGG" id="psac:PSM36_0219"/>
<protein>
    <submittedName>
        <fullName evidence="13">TonB-linked outer membrane protein</fullName>
    </submittedName>
</protein>
<evidence type="ECO:0000256" key="10">
    <source>
        <dbReference type="PROSITE-ProRule" id="PRU01360"/>
    </source>
</evidence>
<comment type="subcellular location">
    <subcellularLocation>
        <location evidence="1 10">Cell outer membrane</location>
        <topology evidence="1 10">Multi-pass membrane protein</topology>
    </subcellularLocation>
</comment>
<dbReference type="Pfam" id="PF07715">
    <property type="entry name" value="Plug"/>
    <property type="match status" value="1"/>
</dbReference>
<comment type="similarity">
    <text evidence="10 11">Belongs to the TonB-dependent receptor family.</text>
</comment>
<dbReference type="Gene3D" id="3.55.50.30">
    <property type="match status" value="1"/>
</dbReference>
<keyword evidence="7 11" id="KW-0798">TonB box</keyword>
<dbReference type="RefSeq" id="WP_076928419.1">
    <property type="nucleotide sequence ID" value="NZ_LT605205.1"/>
</dbReference>
<dbReference type="InterPro" id="IPR039426">
    <property type="entry name" value="TonB-dep_rcpt-like"/>
</dbReference>
<evidence type="ECO:0000256" key="1">
    <source>
        <dbReference type="ARBA" id="ARBA00004571"/>
    </source>
</evidence>
<keyword evidence="4" id="KW-0406">Ion transport</keyword>
<evidence type="ECO:0000259" key="12">
    <source>
        <dbReference type="SMART" id="SM00965"/>
    </source>
</evidence>
<dbReference type="InterPro" id="IPR011662">
    <property type="entry name" value="Secretin/TonB_short_N"/>
</dbReference>
<dbReference type="EMBL" id="LT605205">
    <property type="protein sequence ID" value="SCD19055.1"/>
    <property type="molecule type" value="Genomic_DNA"/>
</dbReference>
<evidence type="ECO:0000256" key="6">
    <source>
        <dbReference type="ARBA" id="ARBA00023004"/>
    </source>
</evidence>
<keyword evidence="4" id="KW-0410">Iron transport</keyword>
<dbReference type="SMART" id="SM00965">
    <property type="entry name" value="STN"/>
    <property type="match status" value="1"/>
</dbReference>
<evidence type="ECO:0000256" key="9">
    <source>
        <dbReference type="ARBA" id="ARBA00023237"/>
    </source>
</evidence>
<dbReference type="Pfam" id="PF00593">
    <property type="entry name" value="TonB_dep_Rec_b-barrel"/>
    <property type="match status" value="1"/>
</dbReference>
<evidence type="ECO:0000256" key="4">
    <source>
        <dbReference type="ARBA" id="ARBA00022496"/>
    </source>
</evidence>
<feature type="domain" description="Secretin/TonB short N-terminal" evidence="12">
    <location>
        <begin position="46"/>
        <end position="97"/>
    </location>
</feature>
<keyword evidence="8 10" id="KW-0472">Membrane</keyword>
<keyword evidence="5 10" id="KW-0812">Transmembrane</keyword>
<evidence type="ECO:0000256" key="5">
    <source>
        <dbReference type="ARBA" id="ARBA00022692"/>
    </source>
</evidence>
<keyword evidence="6" id="KW-0408">Iron</keyword>
<gene>
    <name evidence="13" type="ORF">PSM36_0219</name>
</gene>
<dbReference type="InterPro" id="IPR008969">
    <property type="entry name" value="CarboxyPept-like_regulatory"/>
</dbReference>
<name>A0A1R3T517_9BACT</name>
<dbReference type="InterPro" id="IPR037066">
    <property type="entry name" value="Plug_dom_sf"/>
</dbReference>
<evidence type="ECO:0000256" key="2">
    <source>
        <dbReference type="ARBA" id="ARBA00022448"/>
    </source>
</evidence>
<dbReference type="STRING" id="1642647.PSM36_0219"/>
<evidence type="ECO:0000313" key="13">
    <source>
        <dbReference type="EMBL" id="SCD19055.1"/>
    </source>
</evidence>
<dbReference type="PROSITE" id="PS52016">
    <property type="entry name" value="TONB_DEPENDENT_REC_3"/>
    <property type="match status" value="1"/>
</dbReference>
<dbReference type="AlphaFoldDB" id="A0A1R3T517"/>
<organism evidence="13 14">
    <name type="scientific">Proteiniphilum saccharofermentans</name>
    <dbReference type="NCBI Taxonomy" id="1642647"/>
    <lineage>
        <taxon>Bacteria</taxon>
        <taxon>Pseudomonadati</taxon>
        <taxon>Bacteroidota</taxon>
        <taxon>Bacteroidia</taxon>
        <taxon>Bacteroidales</taxon>
        <taxon>Dysgonomonadaceae</taxon>
        <taxon>Proteiniphilum</taxon>
    </lineage>
</organism>
<dbReference type="Gene3D" id="2.40.170.20">
    <property type="entry name" value="TonB-dependent receptor, beta-barrel domain"/>
    <property type="match status" value="1"/>
</dbReference>
<evidence type="ECO:0000256" key="8">
    <source>
        <dbReference type="ARBA" id="ARBA00023136"/>
    </source>
</evidence>
<dbReference type="Gene3D" id="2.60.40.1120">
    <property type="entry name" value="Carboxypeptidase-like, regulatory domain"/>
    <property type="match status" value="1"/>
</dbReference>
<dbReference type="Pfam" id="PF07660">
    <property type="entry name" value="STN"/>
    <property type="match status" value="1"/>
</dbReference>
<keyword evidence="9 10" id="KW-0998">Cell outer membrane</keyword>
<sequence>MKRYTIFLLLIIWLKTPLFAQQRITLDVQNQPVTEALRQIEKQSGYTFSYSPSLLKDFPKVTIRITDEPLEEALQALFGKTNIRFVIQGKYIILKKRPKEVTVSGFIYDRESHESLIAANIYDMVSGQGAVSNNFGFYSLSVPSGEIELRPSYVGYTSESYPFTVTKDTAIHFFLQPSPLLKEVVVDGNLKNPVQHVETGKISLNSATLKAIPAFMGESDVIKALQQMPGVAVGTDGMAGLYVRGGNADENLYLVDGNPLYHVHHLLGLFSTFNPEAVKTMDFYKGSFPARYGGRLSSVVDVRMNDGDMKKLSGTSSIGIISSHLNLQGPIIKDKTSFSFSLRRTYLDLLARPAMYFINRKNKRENQDNYDKVDFAYYFYDLNAKINYKFSDKSRIYLSLYDGKDKIFFNSSEISKYYNYNPVYASGVNDPDNDIQYEYHRNSDETSKIDIGWGTRMASLYWAYAVNNKLFSNATLVYSRYRSDISLSYENKASYSSKNPETQEEESGNTYQFFKPVYRSGIKDMGYRLDFDYAYNNNHLIRFGTALLQHNFRPEESRIFQIEENGERSRNDTITYADDRVRVQELSLYAEDEMDFGKRLKVNAGVHLSGFFVQGKSYLSAQPRLSARYLLSEDLSLKASYGRMNQYVHLLQSSYISSPNDLWVPITKNVKPLSSYQFSAGVYGKYRGFDLSAETYYKRSTNQVEYKDGASLLASNTNWEDRIAQGIGTSYGLELMAKRSFGNTSGWVGYTLSWTKRQFPNGEINQGKVYPAKYDNRHKINTVLLHQFNRKFDLNISWIYATGNWTTLPIEEYIDMDGSKKQYVHQRNNYKMPNYQRLDLSFNYYRHKKNGRMGIWNFSIYNVYVHHNSFLVLPAENFAHNPDTADGSPQKSYPAYQSYCMFPIIPSFSYTYKF</sequence>
<keyword evidence="2 10" id="KW-0813">Transport</keyword>